<feature type="region of interest" description="Disordered" evidence="2">
    <location>
        <begin position="87"/>
        <end position="116"/>
    </location>
</feature>
<dbReference type="RefSeq" id="WP_109137079.1">
    <property type="nucleotide sequence ID" value="NZ_QFFN01000008.1"/>
</dbReference>
<evidence type="ECO:0008006" key="6">
    <source>
        <dbReference type="Google" id="ProtNLM"/>
    </source>
</evidence>
<name>A0A2U2MT52_9BIFI</name>
<feature type="region of interest" description="Disordered" evidence="2">
    <location>
        <begin position="222"/>
        <end position="251"/>
    </location>
</feature>
<protein>
    <recommendedName>
        <fullName evidence="6">Zinc-ribbon domain-containing protein</fullName>
    </recommendedName>
</protein>
<feature type="transmembrane region" description="Helical" evidence="3">
    <location>
        <begin position="256"/>
        <end position="280"/>
    </location>
</feature>
<dbReference type="AlphaFoldDB" id="A0A2U2MT52"/>
<keyword evidence="3" id="KW-0472">Membrane</keyword>
<keyword evidence="3" id="KW-1133">Transmembrane helix</keyword>
<dbReference type="EMBL" id="QFFN01000008">
    <property type="protein sequence ID" value="PWG60018.1"/>
    <property type="molecule type" value="Genomic_DNA"/>
</dbReference>
<evidence type="ECO:0000256" key="3">
    <source>
        <dbReference type="SAM" id="Phobius"/>
    </source>
</evidence>
<evidence type="ECO:0000313" key="5">
    <source>
        <dbReference type="Proteomes" id="UP000245753"/>
    </source>
</evidence>
<comment type="caution">
    <text evidence="4">The sequence shown here is derived from an EMBL/GenBank/DDBJ whole genome shotgun (WGS) entry which is preliminary data.</text>
</comment>
<keyword evidence="5" id="KW-1185">Reference proteome</keyword>
<organism evidence="4 5">
    <name type="scientific">Bifidobacterium catulorum</name>
    <dbReference type="NCBI Taxonomy" id="1630173"/>
    <lineage>
        <taxon>Bacteria</taxon>
        <taxon>Bacillati</taxon>
        <taxon>Actinomycetota</taxon>
        <taxon>Actinomycetes</taxon>
        <taxon>Bifidobacteriales</taxon>
        <taxon>Bifidobacteriaceae</taxon>
        <taxon>Bifidobacterium</taxon>
    </lineage>
</organism>
<feature type="compositionally biased region" description="Low complexity" evidence="2">
    <location>
        <begin position="222"/>
        <end position="244"/>
    </location>
</feature>
<dbReference type="OrthoDB" id="5181884at2"/>
<feature type="coiled-coil region" evidence="1">
    <location>
        <begin position="456"/>
        <end position="502"/>
    </location>
</feature>
<dbReference type="Proteomes" id="UP000245753">
    <property type="component" value="Unassembled WGS sequence"/>
</dbReference>
<proteinExistence type="predicted"/>
<accession>A0A2U2MT52</accession>
<keyword evidence="3" id="KW-0812">Transmembrane</keyword>
<evidence type="ECO:0000256" key="2">
    <source>
        <dbReference type="SAM" id="MobiDB-lite"/>
    </source>
</evidence>
<evidence type="ECO:0000256" key="1">
    <source>
        <dbReference type="SAM" id="Coils"/>
    </source>
</evidence>
<evidence type="ECO:0000313" key="4">
    <source>
        <dbReference type="EMBL" id="PWG60018.1"/>
    </source>
</evidence>
<sequence length="607" mass="61689">MPDKLAKPEKFCPKCGTLRSVGMRFCANCGYRFPTGAEENDGNAAEGTLIPDSPAEITVVQTGSIPPVQDAPAADGVVNVANANAGAHDANSAPVPLPNSMHGTGPLPTKQQDDDDEGATQLMAPQALPTLPLNVAGVRGEAGATPDVQQTVAMPAAGTASDANTDAVAGDAGAVSEQKTEVISPLAGNGASTQVLPPMQAGAADGASPLARLAVVSNADGGAADGNPAGPGADDGGTAAPDNGKNGGSADPNAKYVRVAVIVAIIIVTLAVIGGGWALWSKHRHTAAMEACVAAQNDFDAAKTSLDATLKKVKPTADTDESKLTDANTLTDLKDLITQGSKDSSAGDNTCSDGLSAKELDARANAIGLKTKALKTLDGKLDAAAKAVTASKNKKAFNETESSLKKAYAKAEQLVSSATGKVSDVQTLTALKQALTSAKQAMDEAGDADTASDSAITEMNTQLKALNAAMDKVNTSVKAKQAADAKKKAEEEKKKADKARCSSIAGNYGGFQFDEVLTVAADCSVTFQPNFGSSSTAKYVANSYTGSGAGASWKLSNGQTMTLYPAGTSSPVIDKLFATYYAGHESEKPQYDAKNKLESGNKAYVAG</sequence>
<reference evidence="4 5" key="1">
    <citation type="journal article" date="2018" name="Int. J. Syst. Evol. Microbiol.">
        <title>Bifidobacterium catulorum sp. nov., a novel taxon from the faeces of the baby common marmoset (Callithrix jacchus).</title>
        <authorList>
            <person name="Modesto M."/>
            <person name="Michelini S."/>
            <person name="Oki K."/>
            <person name="Biavati B."/>
            <person name="Watanabe K."/>
            <person name="Mattarelli P."/>
        </authorList>
    </citation>
    <scope>NUCLEOTIDE SEQUENCE [LARGE SCALE GENOMIC DNA]</scope>
    <source>
        <strain evidence="4 5">MRM 8.19</strain>
    </source>
</reference>
<keyword evidence="1" id="KW-0175">Coiled coil</keyword>
<gene>
    <name evidence="4" type="ORF">DF200_04440</name>
</gene>